<evidence type="ECO:0000313" key="3">
    <source>
        <dbReference type="Proteomes" id="UP000784294"/>
    </source>
</evidence>
<dbReference type="EMBL" id="CAAALY010265380">
    <property type="protein sequence ID" value="VEL40550.1"/>
    <property type="molecule type" value="Genomic_DNA"/>
</dbReference>
<evidence type="ECO:0000313" key="2">
    <source>
        <dbReference type="EMBL" id="VEL40550.1"/>
    </source>
</evidence>
<protein>
    <submittedName>
        <fullName evidence="2">Uncharacterized protein</fullName>
    </submittedName>
</protein>
<evidence type="ECO:0000256" key="1">
    <source>
        <dbReference type="SAM" id="SignalP"/>
    </source>
</evidence>
<feature type="chain" id="PRO_5018575867" evidence="1">
    <location>
        <begin position="22"/>
        <end position="241"/>
    </location>
</feature>
<feature type="signal peptide" evidence="1">
    <location>
        <begin position="1"/>
        <end position="21"/>
    </location>
</feature>
<dbReference type="Proteomes" id="UP000784294">
    <property type="component" value="Unassembled WGS sequence"/>
</dbReference>
<comment type="caution">
    <text evidence="2">The sequence shown here is derived from an EMBL/GenBank/DDBJ whole genome shotgun (WGS) entry which is preliminary data.</text>
</comment>
<keyword evidence="1" id="KW-0732">Signal</keyword>
<reference evidence="2" key="1">
    <citation type="submission" date="2018-11" db="EMBL/GenBank/DDBJ databases">
        <authorList>
            <consortium name="Pathogen Informatics"/>
        </authorList>
    </citation>
    <scope>NUCLEOTIDE SEQUENCE</scope>
</reference>
<proteinExistence type="predicted"/>
<dbReference type="AlphaFoldDB" id="A0A3S5AY18"/>
<name>A0A3S5AY18_9PLAT</name>
<accession>A0A3S5AY18</accession>
<sequence>MPSSCISKLLRLLPFLVKVSGEEIRRSAPPEDDGGGFMLTLFPRQSSSIPLPTFGVTLQLLAKFPVGRGARALRLSRTNTDCNQLHLNLQTPYSVDQLPRLPLHHVPQSSPLSPICTKLSQPLSITLSRVTQSISLVPPLNNLIIWTVCFNLSNGPEGLNSKQTMNRCCPVAVEMLFFNMETHFNDILTLPVNADINLLSHRRCINRQLLDPGSTPTLIVFTCRPHRQQRAVSGGVRAVRS</sequence>
<organism evidence="2 3">
    <name type="scientific">Protopolystoma xenopodis</name>
    <dbReference type="NCBI Taxonomy" id="117903"/>
    <lineage>
        <taxon>Eukaryota</taxon>
        <taxon>Metazoa</taxon>
        <taxon>Spiralia</taxon>
        <taxon>Lophotrochozoa</taxon>
        <taxon>Platyhelminthes</taxon>
        <taxon>Monogenea</taxon>
        <taxon>Polyopisthocotylea</taxon>
        <taxon>Polystomatidea</taxon>
        <taxon>Polystomatidae</taxon>
        <taxon>Protopolystoma</taxon>
    </lineage>
</organism>
<gene>
    <name evidence="2" type="ORF">PXEA_LOCUS33990</name>
</gene>
<keyword evidence="3" id="KW-1185">Reference proteome</keyword>